<accession>A0A7C4ASZ3</accession>
<comment type="caution">
    <text evidence="2">The sequence shown here is derived from an EMBL/GenBank/DDBJ whole genome shotgun (WGS) entry which is preliminary data.</text>
</comment>
<dbReference type="Pfam" id="PF13482">
    <property type="entry name" value="RNase_H_2"/>
    <property type="match status" value="1"/>
</dbReference>
<organism evidence="2">
    <name type="scientific">Desulfomonile tiedjei</name>
    <dbReference type="NCBI Taxonomy" id="2358"/>
    <lineage>
        <taxon>Bacteria</taxon>
        <taxon>Pseudomonadati</taxon>
        <taxon>Thermodesulfobacteriota</taxon>
        <taxon>Desulfomonilia</taxon>
        <taxon>Desulfomonilales</taxon>
        <taxon>Desulfomonilaceae</taxon>
        <taxon>Desulfomonile</taxon>
    </lineage>
</organism>
<protein>
    <submittedName>
        <fullName evidence="2">Exonuclease</fullName>
    </submittedName>
</protein>
<dbReference type="InterPro" id="IPR036397">
    <property type="entry name" value="RNaseH_sf"/>
</dbReference>
<dbReference type="Gene3D" id="3.30.420.10">
    <property type="entry name" value="Ribonuclease H-like superfamily/Ribonuclease H"/>
    <property type="match status" value="1"/>
</dbReference>
<dbReference type="PANTHER" id="PTHR38462:SF1">
    <property type="entry name" value="YPRB RIBONUCLEASE H-LIKE DOMAIN-CONTAINING PROTEIN"/>
    <property type="match status" value="1"/>
</dbReference>
<dbReference type="GO" id="GO:0004527">
    <property type="term" value="F:exonuclease activity"/>
    <property type="evidence" value="ECO:0007669"/>
    <property type="project" value="UniProtKB-KW"/>
</dbReference>
<keyword evidence="2" id="KW-0269">Exonuclease</keyword>
<dbReference type="InterPro" id="IPR012337">
    <property type="entry name" value="RNaseH-like_sf"/>
</dbReference>
<dbReference type="InterPro" id="IPR038720">
    <property type="entry name" value="YprB_RNase_H-like_dom"/>
</dbReference>
<gene>
    <name evidence="2" type="ORF">ENV54_11345</name>
</gene>
<dbReference type="EMBL" id="DTGT01000365">
    <property type="protein sequence ID" value="HGH61878.1"/>
    <property type="molecule type" value="Genomic_DNA"/>
</dbReference>
<sequence length="282" mass="32326">MLKNTFCHIPGVGEKTERDLWDHGILSWDDVLAAHRVSSRLRGQVLLPRKIEESADRLDRQDALFFSRGLPASQQWRMFKEFRHSTAYLDIETTGLQGSEEAVTTIAMYDGASVMWFVQGDNLGQFKDAVSNYRVLVTYNGRCFDVPVLRRCLHIPLNQAHIDLRFVLAQLGFKGGLKGCERRLGISRGGLDGLDGYDAVLLWNEFKMRRNWAALETLLAYNILDAVNLERLMVTAYNLHIKNTPFDQTHQMDEPAPVENPFHCDEAVVNKILRMRDFHLSF</sequence>
<dbReference type="PANTHER" id="PTHR38462">
    <property type="entry name" value="EXONUCLEASE-LIKE PROTEIN"/>
    <property type="match status" value="1"/>
</dbReference>
<evidence type="ECO:0000313" key="2">
    <source>
        <dbReference type="EMBL" id="HGH61878.1"/>
    </source>
</evidence>
<keyword evidence="2" id="KW-0378">Hydrolase</keyword>
<keyword evidence="2" id="KW-0540">Nuclease</keyword>
<dbReference type="GO" id="GO:0003676">
    <property type="term" value="F:nucleic acid binding"/>
    <property type="evidence" value="ECO:0007669"/>
    <property type="project" value="InterPro"/>
</dbReference>
<evidence type="ECO:0000259" key="1">
    <source>
        <dbReference type="Pfam" id="PF13482"/>
    </source>
</evidence>
<dbReference type="AlphaFoldDB" id="A0A7C4ASZ3"/>
<reference evidence="2" key="1">
    <citation type="journal article" date="2020" name="mSystems">
        <title>Genome- and Community-Level Interaction Insights into Carbon Utilization and Element Cycling Functions of Hydrothermarchaeota in Hydrothermal Sediment.</title>
        <authorList>
            <person name="Zhou Z."/>
            <person name="Liu Y."/>
            <person name="Xu W."/>
            <person name="Pan J."/>
            <person name="Luo Z.H."/>
            <person name="Li M."/>
        </authorList>
    </citation>
    <scope>NUCLEOTIDE SEQUENCE [LARGE SCALE GENOMIC DNA]</scope>
    <source>
        <strain evidence="2">SpSt-769</strain>
    </source>
</reference>
<dbReference type="SUPFAM" id="SSF53098">
    <property type="entry name" value="Ribonuclease H-like"/>
    <property type="match status" value="1"/>
</dbReference>
<proteinExistence type="predicted"/>
<name>A0A7C4ASZ3_9BACT</name>
<feature type="domain" description="YprB ribonuclease H-like" evidence="1">
    <location>
        <begin position="87"/>
        <end position="236"/>
    </location>
</feature>